<evidence type="ECO:0000256" key="1">
    <source>
        <dbReference type="SAM" id="MobiDB-lite"/>
    </source>
</evidence>
<keyword evidence="3" id="KW-1185">Reference proteome</keyword>
<gene>
    <name evidence="2" type="ORF">ACAOBT_LOCUS15247</name>
</gene>
<evidence type="ECO:0000313" key="2">
    <source>
        <dbReference type="EMBL" id="CAH1982866.1"/>
    </source>
</evidence>
<organism evidence="2 3">
    <name type="scientific">Acanthoscelides obtectus</name>
    <name type="common">Bean weevil</name>
    <name type="synonym">Bruchus obtectus</name>
    <dbReference type="NCBI Taxonomy" id="200917"/>
    <lineage>
        <taxon>Eukaryota</taxon>
        <taxon>Metazoa</taxon>
        <taxon>Ecdysozoa</taxon>
        <taxon>Arthropoda</taxon>
        <taxon>Hexapoda</taxon>
        <taxon>Insecta</taxon>
        <taxon>Pterygota</taxon>
        <taxon>Neoptera</taxon>
        <taxon>Endopterygota</taxon>
        <taxon>Coleoptera</taxon>
        <taxon>Polyphaga</taxon>
        <taxon>Cucujiformia</taxon>
        <taxon>Chrysomeloidea</taxon>
        <taxon>Chrysomelidae</taxon>
        <taxon>Bruchinae</taxon>
        <taxon>Bruchini</taxon>
        <taxon>Acanthoscelides</taxon>
    </lineage>
</organism>
<sequence>MKSYVAARNVDFKFSTVSKWCDAFFNNFTPEEWKTRCEHAKIIEIEFMQQEPAFDRVVDEVVIHLNEVDSDSHFLETETEDEDAEERTDEAEGDSSGILDVQSGKANELVSTASKTAVKGNPCQWFFDRADIIFLVYDPSKLDVGPETVQPKEHQVQERVSAATGVSLSSIRRVKKEARNIKEHVAISFPKPKRTNIKTKVALDGFDQGLLRRTIINYHITEKRIPTLRCIHRKMRDVANYKGCKETLRKEIHKLGFRWKKFESNRKLLIE</sequence>
<accession>A0A9P0PJ80</accession>
<feature type="region of interest" description="Disordered" evidence="1">
    <location>
        <begin position="73"/>
        <end position="99"/>
    </location>
</feature>
<dbReference type="OrthoDB" id="6511194at2759"/>
<dbReference type="AlphaFoldDB" id="A0A9P0PJ80"/>
<reference evidence="2" key="1">
    <citation type="submission" date="2022-03" db="EMBL/GenBank/DDBJ databases">
        <authorList>
            <person name="Sayadi A."/>
        </authorList>
    </citation>
    <scope>NUCLEOTIDE SEQUENCE</scope>
</reference>
<evidence type="ECO:0000313" key="3">
    <source>
        <dbReference type="Proteomes" id="UP001152888"/>
    </source>
</evidence>
<dbReference type="EMBL" id="CAKOFQ010006928">
    <property type="protein sequence ID" value="CAH1982866.1"/>
    <property type="molecule type" value="Genomic_DNA"/>
</dbReference>
<protein>
    <submittedName>
        <fullName evidence="2">Uncharacterized protein</fullName>
    </submittedName>
</protein>
<proteinExistence type="predicted"/>
<name>A0A9P0PJ80_ACAOB</name>
<comment type="caution">
    <text evidence="2">The sequence shown here is derived from an EMBL/GenBank/DDBJ whole genome shotgun (WGS) entry which is preliminary data.</text>
</comment>
<feature type="compositionally biased region" description="Acidic residues" evidence="1">
    <location>
        <begin position="77"/>
        <end position="93"/>
    </location>
</feature>
<dbReference type="Proteomes" id="UP001152888">
    <property type="component" value="Unassembled WGS sequence"/>
</dbReference>